<organism evidence="2 3">
    <name type="scientific">Caerostris darwini</name>
    <dbReference type="NCBI Taxonomy" id="1538125"/>
    <lineage>
        <taxon>Eukaryota</taxon>
        <taxon>Metazoa</taxon>
        <taxon>Ecdysozoa</taxon>
        <taxon>Arthropoda</taxon>
        <taxon>Chelicerata</taxon>
        <taxon>Arachnida</taxon>
        <taxon>Araneae</taxon>
        <taxon>Araneomorphae</taxon>
        <taxon>Entelegynae</taxon>
        <taxon>Araneoidea</taxon>
        <taxon>Araneidae</taxon>
        <taxon>Caerostris</taxon>
    </lineage>
</organism>
<reference evidence="2 3" key="1">
    <citation type="submission" date="2021-06" db="EMBL/GenBank/DDBJ databases">
        <title>Caerostris darwini draft genome.</title>
        <authorList>
            <person name="Kono N."/>
            <person name="Arakawa K."/>
        </authorList>
    </citation>
    <scope>NUCLEOTIDE SEQUENCE [LARGE SCALE GENOMIC DNA]</scope>
</reference>
<keyword evidence="1" id="KW-1133">Transmembrane helix</keyword>
<dbReference type="AlphaFoldDB" id="A0AAV4TBY6"/>
<proteinExistence type="predicted"/>
<evidence type="ECO:0000313" key="3">
    <source>
        <dbReference type="Proteomes" id="UP001054837"/>
    </source>
</evidence>
<protein>
    <submittedName>
        <fullName evidence="2">Uncharacterized protein</fullName>
    </submittedName>
</protein>
<evidence type="ECO:0000313" key="2">
    <source>
        <dbReference type="EMBL" id="GIY42866.1"/>
    </source>
</evidence>
<name>A0AAV4TBY6_9ARAC</name>
<dbReference type="EMBL" id="BPLQ01009264">
    <property type="protein sequence ID" value="GIY42866.1"/>
    <property type="molecule type" value="Genomic_DNA"/>
</dbReference>
<keyword evidence="1" id="KW-0812">Transmembrane</keyword>
<accession>A0AAV4TBY6</accession>
<dbReference type="Proteomes" id="UP001054837">
    <property type="component" value="Unassembled WGS sequence"/>
</dbReference>
<keyword evidence="1" id="KW-0472">Membrane</keyword>
<evidence type="ECO:0000256" key="1">
    <source>
        <dbReference type="SAM" id="Phobius"/>
    </source>
</evidence>
<gene>
    <name evidence="2" type="ORF">CDAR_458481</name>
</gene>
<keyword evidence="3" id="KW-1185">Reference proteome</keyword>
<sequence>MLFGRKSTFCVGVGWRKNEEGGLLITTIVNFRALILVEIYQFKEDEEWFLGKNKFGLGMRGCEDSEKSTFCGGVGWRKNEVGGLLITSIVNFHALILVAIYQFKEDEEWFLGKNNFGVGMRECGDSEKSSFCGGVGWRKNEVGGLLITSIVNFQALILVELYHFKEDEEWFSGRITLGDRVAEVRGQ</sequence>
<feature type="transmembrane region" description="Helical" evidence="1">
    <location>
        <begin position="84"/>
        <end position="103"/>
    </location>
</feature>
<comment type="caution">
    <text evidence="2">The sequence shown here is derived from an EMBL/GenBank/DDBJ whole genome shotgun (WGS) entry which is preliminary data.</text>
</comment>